<comment type="caution">
    <text evidence="4">The sequence shown here is derived from an EMBL/GenBank/DDBJ whole genome shotgun (WGS) entry which is preliminary data.</text>
</comment>
<accession>A0A937USL0</accession>
<organism evidence="4 5">
    <name type="scientific">Frankia nepalensis</name>
    <dbReference type="NCBI Taxonomy" id="1836974"/>
    <lineage>
        <taxon>Bacteria</taxon>
        <taxon>Bacillati</taxon>
        <taxon>Actinomycetota</taxon>
        <taxon>Actinomycetes</taxon>
        <taxon>Frankiales</taxon>
        <taxon>Frankiaceae</taxon>
        <taxon>Frankia</taxon>
    </lineage>
</organism>
<feature type="region of interest" description="Disordered" evidence="2">
    <location>
        <begin position="77"/>
        <end position="178"/>
    </location>
</feature>
<feature type="compositionally biased region" description="Low complexity" evidence="2">
    <location>
        <begin position="102"/>
        <end position="124"/>
    </location>
</feature>
<gene>
    <name evidence="4" type="ORF">I7412_25075</name>
</gene>
<evidence type="ECO:0000313" key="5">
    <source>
        <dbReference type="Proteomes" id="UP000604475"/>
    </source>
</evidence>
<reference evidence="4" key="1">
    <citation type="submission" date="2020-12" db="EMBL/GenBank/DDBJ databases">
        <title>Genomic characterization of non-nitrogen-fixing Frankia strains.</title>
        <authorList>
            <person name="Carlos-Shanley C."/>
            <person name="Guerra T."/>
            <person name="Hahn D."/>
        </authorList>
    </citation>
    <scope>NUCLEOTIDE SEQUENCE</scope>
    <source>
        <strain evidence="4">CN6</strain>
    </source>
</reference>
<dbReference type="RefSeq" id="WP_203003813.1">
    <property type="nucleotide sequence ID" value="NZ_JADWYU010000129.1"/>
</dbReference>
<dbReference type="AlphaFoldDB" id="A0A937USL0"/>
<dbReference type="Proteomes" id="UP000604475">
    <property type="component" value="Unassembled WGS sequence"/>
</dbReference>
<keyword evidence="3" id="KW-0472">Membrane</keyword>
<evidence type="ECO:0000256" key="3">
    <source>
        <dbReference type="SAM" id="Phobius"/>
    </source>
</evidence>
<evidence type="ECO:0000313" key="4">
    <source>
        <dbReference type="EMBL" id="MBL7630375.1"/>
    </source>
</evidence>
<dbReference type="Pfam" id="PF13517">
    <property type="entry name" value="FG-GAP_3"/>
    <property type="match status" value="1"/>
</dbReference>
<name>A0A937USL0_9ACTN</name>
<dbReference type="InterPro" id="IPR028994">
    <property type="entry name" value="Integrin_alpha_N"/>
</dbReference>
<protein>
    <submittedName>
        <fullName evidence="4">VCBS repeat-containing protein</fullName>
    </submittedName>
</protein>
<sequence>MNVPEQDQLSPEELSRLLRAAVEPVRPSAEGYQRIRAGVERRNRWRIPLLAAGGVAMAGLIGLAVLLLRPEPKSVVVEPPPGLNVTGQTAQGSSTGAGSTDPNGSSHGPSSPGSTPPVGGTSTPAVSGSPTGPTSPGVRTSDAGSQTRPPASGRPARDGDIDGDGMADEVSVSGPTVEVRMSRGETARYDFPAGSALGSPAGFDLDGDGYSELIVRTGPAGGLADYAVLRFVSPGVVAMVPDLPSARLAAGASSGQTAAGFRCSHDGVTVVAGVAVDGGQSYTVTTTTLRLAFDRWEAVGTPTSATMPAAEATPLFTADCG</sequence>
<keyword evidence="1" id="KW-0732">Signal</keyword>
<feature type="transmembrane region" description="Helical" evidence="3">
    <location>
        <begin position="49"/>
        <end position="68"/>
    </location>
</feature>
<keyword evidence="3" id="KW-0812">Transmembrane</keyword>
<keyword evidence="5" id="KW-1185">Reference proteome</keyword>
<dbReference type="SUPFAM" id="SSF69318">
    <property type="entry name" value="Integrin alpha N-terminal domain"/>
    <property type="match status" value="1"/>
</dbReference>
<evidence type="ECO:0000256" key="2">
    <source>
        <dbReference type="SAM" id="MobiDB-lite"/>
    </source>
</evidence>
<evidence type="ECO:0000256" key="1">
    <source>
        <dbReference type="ARBA" id="ARBA00022729"/>
    </source>
</evidence>
<keyword evidence="3" id="KW-1133">Transmembrane helix</keyword>
<dbReference type="InterPro" id="IPR013517">
    <property type="entry name" value="FG-GAP"/>
</dbReference>
<proteinExistence type="predicted"/>
<feature type="compositionally biased region" description="Polar residues" evidence="2">
    <location>
        <begin position="125"/>
        <end position="149"/>
    </location>
</feature>
<feature type="compositionally biased region" description="Polar residues" evidence="2">
    <location>
        <begin position="85"/>
        <end position="101"/>
    </location>
</feature>
<dbReference type="EMBL" id="JAEACQ010000248">
    <property type="protein sequence ID" value="MBL7630375.1"/>
    <property type="molecule type" value="Genomic_DNA"/>
</dbReference>